<dbReference type="InterPro" id="IPR037401">
    <property type="entry name" value="SnoaL-like"/>
</dbReference>
<feature type="chain" id="PRO_5020972312" evidence="1">
    <location>
        <begin position="37"/>
        <end position="266"/>
    </location>
</feature>
<proteinExistence type="predicted"/>
<protein>
    <submittedName>
        <fullName evidence="3">Nuclear transport factor 2 family protein</fullName>
    </submittedName>
</protein>
<comment type="caution">
    <text evidence="3">The sequence shown here is derived from an EMBL/GenBank/DDBJ whole genome shotgun (WGS) entry which is preliminary data.</text>
</comment>
<dbReference type="Gene3D" id="3.10.450.50">
    <property type="match status" value="1"/>
</dbReference>
<gene>
    <name evidence="3" type="ORF">ESB00_09825</name>
</gene>
<feature type="signal peptide" evidence="1">
    <location>
        <begin position="1"/>
        <end position="36"/>
    </location>
</feature>
<dbReference type="RefSeq" id="WP_129047514.1">
    <property type="nucleotide sequence ID" value="NZ_SDHX01000001.1"/>
</dbReference>
<dbReference type="SUPFAM" id="SSF54427">
    <property type="entry name" value="NTF2-like"/>
    <property type="match status" value="1"/>
</dbReference>
<dbReference type="AlphaFoldDB" id="A0A4Q1CB15"/>
<evidence type="ECO:0000259" key="2">
    <source>
        <dbReference type="Pfam" id="PF12680"/>
    </source>
</evidence>
<dbReference type="Pfam" id="PF12680">
    <property type="entry name" value="SnoaL_2"/>
    <property type="match status" value="1"/>
</dbReference>
<name>A0A4Q1CB15_9BACT</name>
<reference evidence="3 4" key="1">
    <citation type="submission" date="2019-01" db="EMBL/GenBank/DDBJ databases">
        <title>Lacunisphaera sp. strain TWA-58.</title>
        <authorList>
            <person name="Chen W.-M."/>
        </authorList>
    </citation>
    <scope>NUCLEOTIDE SEQUENCE [LARGE SCALE GENOMIC DNA]</scope>
    <source>
        <strain evidence="3 4">TWA-58</strain>
    </source>
</reference>
<keyword evidence="4" id="KW-1185">Reference proteome</keyword>
<dbReference type="InterPro" id="IPR032710">
    <property type="entry name" value="NTF2-like_dom_sf"/>
</dbReference>
<accession>A0A4Q1CB15</accession>
<evidence type="ECO:0000256" key="1">
    <source>
        <dbReference type="SAM" id="SignalP"/>
    </source>
</evidence>
<organism evidence="3 4">
    <name type="scientific">Oleiharenicola lentus</name>
    <dbReference type="NCBI Taxonomy" id="2508720"/>
    <lineage>
        <taxon>Bacteria</taxon>
        <taxon>Pseudomonadati</taxon>
        <taxon>Verrucomicrobiota</taxon>
        <taxon>Opitutia</taxon>
        <taxon>Opitutales</taxon>
        <taxon>Opitutaceae</taxon>
        <taxon>Oleiharenicola</taxon>
    </lineage>
</organism>
<keyword evidence="1" id="KW-0732">Signal</keyword>
<dbReference type="Proteomes" id="UP000290218">
    <property type="component" value="Unassembled WGS sequence"/>
</dbReference>
<evidence type="ECO:0000313" key="4">
    <source>
        <dbReference type="Proteomes" id="UP000290218"/>
    </source>
</evidence>
<sequence>MNAYKPFVYSVCFVVTHASRLLLAVLSLGLISSAIAQTAPPPPKMFAVRLSKGPAWDEAKSPNEQTGMREHSANIARMRRDGLLVLGARFGELGLLVLRLPDESAVSAQLAPDPAIAGGVFKVQTDVFMPFAHGTTAWLTTPEAVVLRSYLDAGNRLDATAVAALCAENFVWLNVEGDKLIPEVQGRAALHEWLVGYYKKLPSARSEFLSIEQAGPFLTVRERASWDNQEGKRLSQQALGIYEIRDGLIQRVWYFPSAKDPAASAR</sequence>
<dbReference type="EMBL" id="SDHX01000001">
    <property type="protein sequence ID" value="RXK56148.1"/>
    <property type="molecule type" value="Genomic_DNA"/>
</dbReference>
<evidence type="ECO:0000313" key="3">
    <source>
        <dbReference type="EMBL" id="RXK56148.1"/>
    </source>
</evidence>
<dbReference type="OrthoDB" id="1439804at2"/>
<feature type="domain" description="SnoaL-like" evidence="2">
    <location>
        <begin position="148"/>
        <end position="251"/>
    </location>
</feature>